<evidence type="ECO:0000256" key="1">
    <source>
        <dbReference type="SAM" id="Phobius"/>
    </source>
</evidence>
<feature type="transmembrane region" description="Helical" evidence="1">
    <location>
        <begin position="164"/>
        <end position="182"/>
    </location>
</feature>
<dbReference type="EMBL" id="CP141059">
    <property type="protein sequence ID" value="WQQ26099.1"/>
    <property type="molecule type" value="Genomic_DNA"/>
</dbReference>
<keyword evidence="1" id="KW-1133">Transmembrane helix</keyword>
<keyword evidence="1" id="KW-0812">Transmembrane</keyword>
<evidence type="ECO:0000313" key="5">
    <source>
        <dbReference type="Proteomes" id="UP001327225"/>
    </source>
</evidence>
<dbReference type="PIRSF" id="PIRSF007542">
    <property type="entry name" value="UCP007542"/>
    <property type="match status" value="1"/>
</dbReference>
<keyword evidence="5" id="KW-1185">Reference proteome</keyword>
<evidence type="ECO:0000259" key="3">
    <source>
        <dbReference type="Pfam" id="PF15420"/>
    </source>
</evidence>
<keyword evidence="1" id="KW-0472">Membrane</keyword>
<evidence type="ECO:0000259" key="2">
    <source>
        <dbReference type="Pfam" id="PF10081"/>
    </source>
</evidence>
<dbReference type="RefSeq" id="WP_322454778.1">
    <property type="nucleotide sequence ID" value="NZ_CP141059.1"/>
</dbReference>
<dbReference type="Pfam" id="PF10081">
    <property type="entry name" value="Abhydrolase_9"/>
    <property type="match status" value="1"/>
</dbReference>
<dbReference type="InterPro" id="IPR012037">
    <property type="entry name" value="Alpha/beta-hydrolase_fam"/>
</dbReference>
<gene>
    <name evidence="4" type="ORF">SHK19_19315</name>
</gene>
<dbReference type="Pfam" id="PF15420">
    <property type="entry name" value="Abhydrolase_9_N"/>
    <property type="match status" value="1"/>
</dbReference>
<feature type="transmembrane region" description="Helical" evidence="1">
    <location>
        <begin position="47"/>
        <end position="71"/>
    </location>
</feature>
<feature type="domain" description="Alpha/beta-hydrolase catalytic" evidence="2">
    <location>
        <begin position="259"/>
        <end position="546"/>
    </location>
</feature>
<name>A0ABZ0ZQP6_9ACTN</name>
<protein>
    <submittedName>
        <fullName evidence="4">Alpha/beta-hydrolase family protein</fullName>
    </submittedName>
</protein>
<sequence>MLQVQGWQDRARRLQGRVRLRPAGVALAAVLVCFSLTPSLLPRPPLFQGIVSGVAAATGYGLGVFVAWCWRGLSGRPRRPWPAWARWLLVAGGAAAGLVSLLLGMRWQQEAHRLAGTEPTPVAFVLLTPPIAVLVAALLLALARGIRAATRRVVGLLERRLEPQAATVLGVLLMVLVAWSLVSGVAGDVALRSLDASFAVADRTTPSGVERPTTPLRSGSEESLVEWDDLGREGRTFVGRGPSAEEIEELTDRPAMEPIRTYAGLSSEDDVDDRAALAVADLDRAGGFEREHLLVVTTTGTGWVEPSAASGFEYVTGGDSAIVAMQYSHLASWLSFLVDAARARDAGRALFDAVYGHWSKLPLDERPELYVFGESLGSFGAEEAFSGEFDLANRTSGALFVGPPSFNPLYRAFVDDRSSGSPEIEPVYRGGRIVRFTTDANRSPLDDREWSGGRVLYLQHASDPVTWWSPDLLLTRPDWLEEERGDDVPDSMHWFPIVSFLQVSGDLASAFSTQPAHGHNFSGEHAAAWVTIVQPEQWSDELTERLRVELRRFP</sequence>
<feature type="transmembrane region" description="Helical" evidence="1">
    <location>
        <begin position="123"/>
        <end position="143"/>
    </location>
</feature>
<feature type="domain" description="Alpha/beta-hydrolase N-terminal" evidence="3">
    <location>
        <begin position="36"/>
        <end position="242"/>
    </location>
</feature>
<feature type="transmembrane region" description="Helical" evidence="1">
    <location>
        <begin position="20"/>
        <end position="41"/>
    </location>
</feature>
<accession>A0ABZ0ZQP6</accession>
<dbReference type="Proteomes" id="UP001327225">
    <property type="component" value="Chromosome"/>
</dbReference>
<feature type="transmembrane region" description="Helical" evidence="1">
    <location>
        <begin position="83"/>
        <end position="103"/>
    </location>
</feature>
<dbReference type="InterPro" id="IPR027787">
    <property type="entry name" value="Alpha/beta-hydrolase_catalytic"/>
</dbReference>
<dbReference type="InterPro" id="IPR027788">
    <property type="entry name" value="Alpha/beta-hydrolase_N_dom"/>
</dbReference>
<proteinExistence type="predicted"/>
<organism evidence="4 5">
    <name type="scientific">Nocardioides bizhenqiangii</name>
    <dbReference type="NCBI Taxonomy" id="3095076"/>
    <lineage>
        <taxon>Bacteria</taxon>
        <taxon>Bacillati</taxon>
        <taxon>Actinomycetota</taxon>
        <taxon>Actinomycetes</taxon>
        <taxon>Propionibacteriales</taxon>
        <taxon>Nocardioidaceae</taxon>
        <taxon>Nocardioides</taxon>
    </lineage>
</organism>
<evidence type="ECO:0000313" key="4">
    <source>
        <dbReference type="EMBL" id="WQQ26099.1"/>
    </source>
</evidence>
<reference evidence="5" key="1">
    <citation type="submission" date="2023-12" db="EMBL/GenBank/DDBJ databases">
        <title>Novel species in genus Nocardioides.</title>
        <authorList>
            <person name="Zhou H."/>
        </authorList>
    </citation>
    <scope>NUCLEOTIDE SEQUENCE [LARGE SCALE GENOMIC DNA]</scope>
    <source>
        <strain evidence="5">HM61</strain>
    </source>
</reference>